<dbReference type="InterPro" id="IPR018490">
    <property type="entry name" value="cNMP-bd_dom_sf"/>
</dbReference>
<dbReference type="InterPro" id="IPR000595">
    <property type="entry name" value="cNMP-bd_dom"/>
</dbReference>
<evidence type="ECO:0000256" key="1">
    <source>
        <dbReference type="SAM" id="MobiDB-lite"/>
    </source>
</evidence>
<feature type="region of interest" description="Disordered" evidence="1">
    <location>
        <begin position="55"/>
        <end position="157"/>
    </location>
</feature>
<feature type="domain" description="Cyclic nucleotide-binding" evidence="2">
    <location>
        <begin position="190"/>
        <end position="328"/>
    </location>
</feature>
<dbReference type="CDD" id="cd22961">
    <property type="entry name" value="DD_TEX55-like"/>
    <property type="match status" value="1"/>
</dbReference>
<dbReference type="Gene3D" id="1.20.890.10">
    <property type="entry name" value="cAMP-dependent protein kinase regulatory subunit, dimerization-anchoring domain"/>
    <property type="match status" value="1"/>
</dbReference>
<dbReference type="PANTHER" id="PTHR11635">
    <property type="entry name" value="CAMP-DEPENDENT PROTEIN KINASE REGULATORY CHAIN"/>
    <property type="match status" value="1"/>
</dbReference>
<evidence type="ECO:0000259" key="2">
    <source>
        <dbReference type="PROSITE" id="PS50042"/>
    </source>
</evidence>
<feature type="compositionally biased region" description="Basic and acidic residues" evidence="1">
    <location>
        <begin position="100"/>
        <end position="114"/>
    </location>
</feature>
<dbReference type="SMART" id="SM00100">
    <property type="entry name" value="cNMP"/>
    <property type="match status" value="6"/>
</dbReference>
<proteinExistence type="predicted"/>
<feature type="domain" description="Cyclic nucleotide-binding" evidence="2">
    <location>
        <begin position="870"/>
        <end position="1009"/>
    </location>
</feature>
<dbReference type="GO" id="GO:0030552">
    <property type="term" value="F:cAMP binding"/>
    <property type="evidence" value="ECO:0007669"/>
    <property type="project" value="TreeGrafter"/>
</dbReference>
<dbReference type="GO" id="GO:0005829">
    <property type="term" value="C:cytosol"/>
    <property type="evidence" value="ECO:0007669"/>
    <property type="project" value="TreeGrafter"/>
</dbReference>
<gene>
    <name evidence="3" type="ORF">Cvel_7125</name>
</gene>
<feature type="region of interest" description="Disordered" evidence="1">
    <location>
        <begin position="810"/>
        <end position="832"/>
    </location>
</feature>
<protein>
    <recommendedName>
        <fullName evidence="2">Cyclic nucleotide-binding domain-containing protein</fullName>
    </recommendedName>
</protein>
<dbReference type="PROSITE" id="PS50042">
    <property type="entry name" value="CNMP_BINDING_3"/>
    <property type="match status" value="6"/>
</dbReference>
<dbReference type="EMBL" id="CDMZ01002896">
    <property type="protein sequence ID" value="CEM44319.1"/>
    <property type="molecule type" value="Genomic_DNA"/>
</dbReference>
<dbReference type="AlphaFoldDB" id="A0A0G4HJP1"/>
<dbReference type="InterPro" id="IPR014710">
    <property type="entry name" value="RmlC-like_jellyroll"/>
</dbReference>
<dbReference type="PROSITE" id="PS00888">
    <property type="entry name" value="CNMP_BINDING_1"/>
    <property type="match status" value="5"/>
</dbReference>
<dbReference type="InterPro" id="IPR050503">
    <property type="entry name" value="cAMP-dep_PK_reg_su-like"/>
</dbReference>
<dbReference type="PROSITE" id="PS00889">
    <property type="entry name" value="CNMP_BINDING_2"/>
    <property type="match status" value="5"/>
</dbReference>
<feature type="domain" description="Cyclic nucleotide-binding" evidence="2">
    <location>
        <begin position="1012"/>
        <end position="1134"/>
    </location>
</feature>
<reference evidence="3" key="1">
    <citation type="submission" date="2014-11" db="EMBL/GenBank/DDBJ databases">
        <authorList>
            <person name="Otto D Thomas"/>
            <person name="Naeem Raeece"/>
        </authorList>
    </citation>
    <scope>NUCLEOTIDE SEQUENCE</scope>
</reference>
<dbReference type="PhylomeDB" id="A0A0G4HJP1"/>
<dbReference type="SUPFAM" id="SSF51206">
    <property type="entry name" value="cAMP-binding domain-like"/>
    <property type="match status" value="6"/>
</dbReference>
<sequence>MKTTIPKAKKADKYFQEHQVQQLLTGMLVQLGKQTPAKPVHFMIDYLKKLAPDYEAGELSPSTQADSPQAKPGGTEEGAPASSSGPVQDDSQVPLSKSVDFSRVESKMEVERQDSNQPGEMTPQDGSQSPSRSPSRSPSMNRSQSFVPRPRKRRENVFDMETFDDHVPPVYEKPEEAQDFISRTLGKNCLFAEVDNSEEEILINAFYEVKVEQGDVVIRQGESGDLYYILESGTCNCFVKKPEWTPPAEGEEAGEWHAEFGPKVFRYDKRGMAFGELALMYNAPRAATIVCDSEERAKLWALDRKTFKKILADSARQDRKKQLEFVERFEMFSELSQFEKLRVLEAVTAVWYEDGDRIIQQGDEGYELFIIEEGECKAVKDDGSGEETECFRRLGPGDYFGELALLTSAPRAASVDAVTAVKCYRLEAEAFERLLGPLSGVLGRNKDQYTRWMAKLKNAGLDAREGNQMLRQSSYNSADSGLDEEEGEASFPVQRVERVRRDNVWSEGVEEDPNWTPPVHEKSEEERKFLSEALEKNALLKHVVGEAAEKVVIDAVEKKEFAKGEVVIQQGADGDVYYILESGTCNCFVKKPEWTPPAEGEEAGEWHPEFGPKVFRYDKRGMAFGELALMYNAPRAATIVCDSEEGAKLWALDRKTFKQSMFTQSKQERGIQMASIESFPMFNSLSKFEKLSLLEAMKSKKFAPGERIIQQGDIGKELFMIEQGEAKCILKSEAGEEVECFRRLTAGDHFGELALLRSAPRAVSVDAVEETRVFSLEEHAFRRLLGPIQDILRRDMGKYTEWMYKFGLSEEEEEEDEASPKDPSQVVSNRRRDVVMGEKVEEDPDFVPPVHEKSEDDEAFLKEALSKSLLFKHLGPQESSIVVGAFAPAVFNSGDPVIKQGDDGDHFYVLASGTCNCFVKPKEWTPPSDPPADAPPFHPEFGPRVFRYDKQGMTFGELALMYNAPRAATIVCDSEEGTKLWALDRKTFKQVLLKTRKQQEETQMKFINEFPLFSTLDKEEKMRVLEAVKVMEFSAGTRVVLEGSTDCDLFYMIVEGECVPKKANEQGEEVPVFRNLKTGEYFGELALLNNKPRAASVDCVTDCILYCIDRRAFTRLLGPLEEILKRNSEVYATWKAEME</sequence>
<dbReference type="GO" id="GO:0034236">
    <property type="term" value="F:protein kinase A catalytic subunit binding"/>
    <property type="evidence" value="ECO:0007669"/>
    <property type="project" value="TreeGrafter"/>
</dbReference>
<name>A0A0G4HJP1_9ALVE</name>
<dbReference type="PRINTS" id="PR00103">
    <property type="entry name" value="CAMPKINASE"/>
</dbReference>
<dbReference type="Gene3D" id="2.60.120.10">
    <property type="entry name" value="Jelly Rolls"/>
    <property type="match status" value="6"/>
</dbReference>
<dbReference type="CDD" id="cd00038">
    <property type="entry name" value="CAP_ED"/>
    <property type="match status" value="6"/>
</dbReference>
<feature type="compositionally biased region" description="Polar residues" evidence="1">
    <location>
        <begin position="81"/>
        <end position="95"/>
    </location>
</feature>
<feature type="domain" description="Cyclic nucleotide-binding" evidence="2">
    <location>
        <begin position="681"/>
        <end position="802"/>
    </location>
</feature>
<feature type="domain" description="Cyclic nucleotide-binding" evidence="2">
    <location>
        <begin position="331"/>
        <end position="452"/>
    </location>
</feature>
<feature type="compositionally biased region" description="Low complexity" evidence="1">
    <location>
        <begin position="127"/>
        <end position="145"/>
    </location>
</feature>
<dbReference type="SUPFAM" id="SSF47391">
    <property type="entry name" value="Dimerization-anchoring domain of cAMP-dependent PK regulatory subunit"/>
    <property type="match status" value="1"/>
</dbReference>
<accession>A0A0G4HJP1</accession>
<dbReference type="GO" id="GO:0004862">
    <property type="term" value="F:cAMP-dependent protein kinase inhibitor activity"/>
    <property type="evidence" value="ECO:0007669"/>
    <property type="project" value="TreeGrafter"/>
</dbReference>
<dbReference type="VEuPathDB" id="CryptoDB:Cvel_7125"/>
<dbReference type="GO" id="GO:0005952">
    <property type="term" value="C:cAMP-dependent protein kinase complex"/>
    <property type="evidence" value="ECO:0007669"/>
    <property type="project" value="InterPro"/>
</dbReference>
<dbReference type="Pfam" id="PF00027">
    <property type="entry name" value="cNMP_binding"/>
    <property type="match status" value="4"/>
</dbReference>
<feature type="domain" description="Cyclic nucleotide-binding" evidence="2">
    <location>
        <begin position="552"/>
        <end position="661"/>
    </location>
</feature>
<evidence type="ECO:0000313" key="3">
    <source>
        <dbReference type="EMBL" id="CEM44319.1"/>
    </source>
</evidence>
<organism evidence="3">
    <name type="scientific">Chromera velia CCMP2878</name>
    <dbReference type="NCBI Taxonomy" id="1169474"/>
    <lineage>
        <taxon>Eukaryota</taxon>
        <taxon>Sar</taxon>
        <taxon>Alveolata</taxon>
        <taxon>Colpodellida</taxon>
        <taxon>Chromeraceae</taxon>
        <taxon>Chromera</taxon>
    </lineage>
</organism>
<dbReference type="InterPro" id="IPR018488">
    <property type="entry name" value="cNMP-bd_CS"/>
</dbReference>
<dbReference type="PANTHER" id="PTHR11635:SF152">
    <property type="entry name" value="CAMP-DEPENDENT PROTEIN KINASE TYPE I REGULATORY SUBUNIT-RELATED"/>
    <property type="match status" value="1"/>
</dbReference>